<dbReference type="PANTHER" id="PTHR46796">
    <property type="entry name" value="HTH-TYPE TRANSCRIPTIONAL ACTIVATOR RHAS-RELATED"/>
    <property type="match status" value="1"/>
</dbReference>
<dbReference type="InterPro" id="IPR020449">
    <property type="entry name" value="Tscrpt_reg_AraC-type_HTH"/>
</dbReference>
<keyword evidence="3" id="KW-0804">Transcription</keyword>
<evidence type="ECO:0000313" key="6">
    <source>
        <dbReference type="Proteomes" id="UP000321058"/>
    </source>
</evidence>
<dbReference type="PRINTS" id="PR00032">
    <property type="entry name" value="HTHARAC"/>
</dbReference>
<name>A0A512NJE6_9HYPH</name>
<keyword evidence="1" id="KW-0805">Transcription regulation</keyword>
<keyword evidence="2" id="KW-0238">DNA-binding</keyword>
<dbReference type="AlphaFoldDB" id="A0A512NJE6"/>
<keyword evidence="6" id="KW-1185">Reference proteome</keyword>
<dbReference type="EMBL" id="BKAJ01000118">
    <property type="protein sequence ID" value="GEP59077.1"/>
    <property type="molecule type" value="Genomic_DNA"/>
</dbReference>
<dbReference type="InterPro" id="IPR050204">
    <property type="entry name" value="AraC_XylS_family_regulators"/>
</dbReference>
<reference evidence="5 6" key="1">
    <citation type="submission" date="2019-07" db="EMBL/GenBank/DDBJ databases">
        <title>Whole genome shotgun sequence of Reyranella soli NBRC 108950.</title>
        <authorList>
            <person name="Hosoyama A."/>
            <person name="Uohara A."/>
            <person name="Ohji S."/>
            <person name="Ichikawa N."/>
        </authorList>
    </citation>
    <scope>NUCLEOTIDE SEQUENCE [LARGE SCALE GENOMIC DNA]</scope>
    <source>
        <strain evidence="5 6">NBRC 108950</strain>
    </source>
</reference>
<feature type="domain" description="HTH araC/xylS-type" evidence="4">
    <location>
        <begin position="234"/>
        <end position="335"/>
    </location>
</feature>
<dbReference type="InterPro" id="IPR009057">
    <property type="entry name" value="Homeodomain-like_sf"/>
</dbReference>
<dbReference type="InterPro" id="IPR018060">
    <property type="entry name" value="HTH_AraC"/>
</dbReference>
<dbReference type="PANTHER" id="PTHR46796:SF6">
    <property type="entry name" value="ARAC SUBFAMILY"/>
    <property type="match status" value="1"/>
</dbReference>
<dbReference type="Proteomes" id="UP000321058">
    <property type="component" value="Unassembled WGS sequence"/>
</dbReference>
<dbReference type="PROSITE" id="PS01124">
    <property type="entry name" value="HTH_ARAC_FAMILY_2"/>
    <property type="match status" value="1"/>
</dbReference>
<proteinExistence type="predicted"/>
<dbReference type="Gene3D" id="1.10.10.60">
    <property type="entry name" value="Homeodomain-like"/>
    <property type="match status" value="1"/>
</dbReference>
<accession>A0A512NJE6</accession>
<dbReference type="GO" id="GO:0003700">
    <property type="term" value="F:DNA-binding transcription factor activity"/>
    <property type="evidence" value="ECO:0007669"/>
    <property type="project" value="InterPro"/>
</dbReference>
<evidence type="ECO:0000256" key="1">
    <source>
        <dbReference type="ARBA" id="ARBA00023015"/>
    </source>
</evidence>
<dbReference type="Pfam" id="PF12833">
    <property type="entry name" value="HTH_18"/>
    <property type="match status" value="1"/>
</dbReference>
<evidence type="ECO:0000313" key="5">
    <source>
        <dbReference type="EMBL" id="GEP59077.1"/>
    </source>
</evidence>
<dbReference type="Pfam" id="PF14525">
    <property type="entry name" value="AraC_binding_2"/>
    <property type="match status" value="1"/>
</dbReference>
<dbReference type="InterPro" id="IPR035418">
    <property type="entry name" value="AraC-bd_2"/>
</dbReference>
<evidence type="ECO:0000256" key="2">
    <source>
        <dbReference type="ARBA" id="ARBA00023125"/>
    </source>
</evidence>
<dbReference type="SUPFAM" id="SSF46689">
    <property type="entry name" value="Homeodomain-like"/>
    <property type="match status" value="1"/>
</dbReference>
<evidence type="ECO:0000256" key="3">
    <source>
        <dbReference type="ARBA" id="ARBA00023163"/>
    </source>
</evidence>
<dbReference type="SMART" id="SM00342">
    <property type="entry name" value="HTH_ARAC"/>
    <property type="match status" value="1"/>
</dbReference>
<sequence>MTHTELESAMSASSGIAAPDDDCAVVRFSTDDYAPRERLEVLHEVFGRNLQKVQVEPLVENDFHTAVTFRRMPGLALYEASRSAAIYRRSREFIEHDDVFLIAGLTPGYEVRHLGRTLNMKCGEAVVLTGAEPASFGGPAQNSVSLLRVPVRLLSPLVSGLDNAYGRPIPADSPALQLLTRYLGILQEAGTFAVPELRRQAVVHIHDLIALAIGATRDATEFANARGGRAARLPVIKEDIASRLDQANLSVGTIAARHRIKARQIQRLFESEGTTFTEYVLAQRLARAHRLLTSPLHARQKISTIALDAGFRDLSHFNRAFRRRYGMVPSELRTGG</sequence>
<dbReference type="GO" id="GO:0043565">
    <property type="term" value="F:sequence-specific DNA binding"/>
    <property type="evidence" value="ECO:0007669"/>
    <property type="project" value="InterPro"/>
</dbReference>
<protein>
    <submittedName>
        <fullName evidence="5">AraC family transcriptional regulator</fullName>
    </submittedName>
</protein>
<gene>
    <name evidence="5" type="ORF">RSO01_62430</name>
</gene>
<evidence type="ECO:0000259" key="4">
    <source>
        <dbReference type="PROSITE" id="PS01124"/>
    </source>
</evidence>
<organism evidence="5 6">
    <name type="scientific">Reyranella soli</name>
    <dbReference type="NCBI Taxonomy" id="1230389"/>
    <lineage>
        <taxon>Bacteria</taxon>
        <taxon>Pseudomonadati</taxon>
        <taxon>Pseudomonadota</taxon>
        <taxon>Alphaproteobacteria</taxon>
        <taxon>Hyphomicrobiales</taxon>
        <taxon>Reyranellaceae</taxon>
        <taxon>Reyranella</taxon>
    </lineage>
</organism>
<comment type="caution">
    <text evidence="5">The sequence shown here is derived from an EMBL/GenBank/DDBJ whole genome shotgun (WGS) entry which is preliminary data.</text>
</comment>